<dbReference type="EMBL" id="KN823038">
    <property type="protein sequence ID" value="KIO25661.1"/>
    <property type="molecule type" value="Genomic_DNA"/>
</dbReference>
<dbReference type="AlphaFoldDB" id="A0A0C3QGV2"/>
<proteinExistence type="predicted"/>
<keyword evidence="2" id="KW-1185">Reference proteome</keyword>
<reference evidence="1 2" key="1">
    <citation type="submission" date="2014-04" db="EMBL/GenBank/DDBJ databases">
        <authorList>
            <consortium name="DOE Joint Genome Institute"/>
            <person name="Kuo A."/>
            <person name="Girlanda M."/>
            <person name="Perotto S."/>
            <person name="Kohler A."/>
            <person name="Nagy L.G."/>
            <person name="Floudas D."/>
            <person name="Copeland A."/>
            <person name="Barry K.W."/>
            <person name="Cichocki N."/>
            <person name="Veneault-Fourrey C."/>
            <person name="LaButti K."/>
            <person name="Lindquist E.A."/>
            <person name="Lipzen A."/>
            <person name="Lundell T."/>
            <person name="Morin E."/>
            <person name="Murat C."/>
            <person name="Sun H."/>
            <person name="Tunlid A."/>
            <person name="Henrissat B."/>
            <person name="Grigoriev I.V."/>
            <person name="Hibbett D.S."/>
            <person name="Martin F."/>
            <person name="Nordberg H.P."/>
            <person name="Cantor M.N."/>
            <person name="Hua S.X."/>
        </authorList>
    </citation>
    <scope>NUCLEOTIDE SEQUENCE [LARGE SCALE GENOMIC DNA]</scope>
    <source>
        <strain evidence="1 2">MUT 4182</strain>
    </source>
</reference>
<sequence length="84" mass="9751">MPENSCTTQRCPSGRSDCRQGLPTLWLDPATRWTELILHPLEELGFRLTQSSGVLCTLCLGDLHRTTRDFRDDLVERLEEFFRL</sequence>
<reference evidence="2" key="2">
    <citation type="submission" date="2015-01" db="EMBL/GenBank/DDBJ databases">
        <title>Evolutionary Origins and Diversification of the Mycorrhizal Mutualists.</title>
        <authorList>
            <consortium name="DOE Joint Genome Institute"/>
            <consortium name="Mycorrhizal Genomics Consortium"/>
            <person name="Kohler A."/>
            <person name="Kuo A."/>
            <person name="Nagy L.G."/>
            <person name="Floudas D."/>
            <person name="Copeland A."/>
            <person name="Barry K.W."/>
            <person name="Cichocki N."/>
            <person name="Veneault-Fourrey C."/>
            <person name="LaButti K."/>
            <person name="Lindquist E.A."/>
            <person name="Lipzen A."/>
            <person name="Lundell T."/>
            <person name="Morin E."/>
            <person name="Murat C."/>
            <person name="Riley R."/>
            <person name="Ohm R."/>
            <person name="Sun H."/>
            <person name="Tunlid A."/>
            <person name="Henrissat B."/>
            <person name="Grigoriev I.V."/>
            <person name="Hibbett D.S."/>
            <person name="Martin F."/>
        </authorList>
    </citation>
    <scope>NUCLEOTIDE SEQUENCE [LARGE SCALE GENOMIC DNA]</scope>
    <source>
        <strain evidence="2">MUT 4182</strain>
    </source>
</reference>
<dbReference type="Proteomes" id="UP000054248">
    <property type="component" value="Unassembled WGS sequence"/>
</dbReference>
<accession>A0A0C3QGV2</accession>
<dbReference type="HOGENOM" id="CLU_2564831_0_0_1"/>
<name>A0A0C3QGV2_9AGAM</name>
<gene>
    <name evidence="1" type="ORF">M407DRAFT_244022</name>
</gene>
<evidence type="ECO:0000313" key="1">
    <source>
        <dbReference type="EMBL" id="KIO25661.1"/>
    </source>
</evidence>
<protein>
    <submittedName>
        <fullName evidence="1">Uncharacterized protein</fullName>
    </submittedName>
</protein>
<evidence type="ECO:0000313" key="2">
    <source>
        <dbReference type="Proteomes" id="UP000054248"/>
    </source>
</evidence>
<organism evidence="1 2">
    <name type="scientific">Tulasnella calospora MUT 4182</name>
    <dbReference type="NCBI Taxonomy" id="1051891"/>
    <lineage>
        <taxon>Eukaryota</taxon>
        <taxon>Fungi</taxon>
        <taxon>Dikarya</taxon>
        <taxon>Basidiomycota</taxon>
        <taxon>Agaricomycotina</taxon>
        <taxon>Agaricomycetes</taxon>
        <taxon>Cantharellales</taxon>
        <taxon>Tulasnellaceae</taxon>
        <taxon>Tulasnella</taxon>
    </lineage>
</organism>